<reference evidence="13 14" key="1">
    <citation type="submission" date="2019-02" db="EMBL/GenBank/DDBJ databases">
        <title>Shewanella sp. D4-2 isolated from Dokdo Island.</title>
        <authorList>
            <person name="Baek K."/>
        </authorList>
    </citation>
    <scope>NUCLEOTIDE SEQUENCE [LARGE SCALE GENOMIC DNA]</scope>
    <source>
        <strain evidence="13 14">D4-2</strain>
    </source>
</reference>
<dbReference type="InterPro" id="IPR050980">
    <property type="entry name" value="2C_sensor_his_kinase"/>
</dbReference>
<accession>A0A411PFL2</accession>
<keyword evidence="5" id="KW-0597">Phosphoprotein</keyword>
<dbReference type="PANTHER" id="PTHR44936:SF10">
    <property type="entry name" value="SENSOR PROTEIN RSTB"/>
    <property type="match status" value="1"/>
</dbReference>
<keyword evidence="10" id="KW-0472">Membrane</keyword>
<dbReference type="Gene3D" id="3.30.565.10">
    <property type="entry name" value="Histidine kinase-like ATPase, C-terminal domain"/>
    <property type="match status" value="1"/>
</dbReference>
<dbReference type="InterPro" id="IPR036890">
    <property type="entry name" value="HATPase_C_sf"/>
</dbReference>
<dbReference type="SMART" id="SM00388">
    <property type="entry name" value="HisKA"/>
    <property type="match status" value="1"/>
</dbReference>
<name>A0A411PFL2_9GAMM</name>
<evidence type="ECO:0000256" key="9">
    <source>
        <dbReference type="ARBA" id="ARBA00022840"/>
    </source>
</evidence>
<gene>
    <name evidence="13" type="ORF">EXU30_05720</name>
</gene>
<dbReference type="Pfam" id="PF00512">
    <property type="entry name" value="HisKA"/>
    <property type="match status" value="1"/>
</dbReference>
<dbReference type="PRINTS" id="PR00344">
    <property type="entry name" value="BCTRLSENSOR"/>
</dbReference>
<dbReference type="InterPro" id="IPR005467">
    <property type="entry name" value="His_kinase_dom"/>
</dbReference>
<keyword evidence="7" id="KW-0547">Nucleotide-binding</keyword>
<dbReference type="EMBL" id="CP036200">
    <property type="protein sequence ID" value="QBF82254.1"/>
    <property type="molecule type" value="Genomic_DNA"/>
</dbReference>
<dbReference type="GO" id="GO:0005524">
    <property type="term" value="F:ATP binding"/>
    <property type="evidence" value="ECO:0007669"/>
    <property type="project" value="UniProtKB-KW"/>
</dbReference>
<dbReference type="Pfam" id="PF02518">
    <property type="entry name" value="HATPase_c"/>
    <property type="match status" value="1"/>
</dbReference>
<dbReference type="InterPro" id="IPR003660">
    <property type="entry name" value="HAMP_dom"/>
</dbReference>
<dbReference type="InterPro" id="IPR003594">
    <property type="entry name" value="HATPase_dom"/>
</dbReference>
<keyword evidence="10" id="KW-0812">Transmembrane</keyword>
<proteinExistence type="predicted"/>
<comment type="catalytic activity">
    <reaction evidence="1">
        <text>ATP + protein L-histidine = ADP + protein N-phospho-L-histidine.</text>
        <dbReference type="EC" id="2.7.13.3"/>
    </reaction>
</comment>
<dbReference type="InterPro" id="IPR003661">
    <property type="entry name" value="HisK_dim/P_dom"/>
</dbReference>
<dbReference type="KEGG" id="smai:EXU30_05720"/>
<dbReference type="GO" id="GO:0000155">
    <property type="term" value="F:phosphorelay sensor kinase activity"/>
    <property type="evidence" value="ECO:0007669"/>
    <property type="project" value="InterPro"/>
</dbReference>
<evidence type="ECO:0000256" key="7">
    <source>
        <dbReference type="ARBA" id="ARBA00022741"/>
    </source>
</evidence>
<dbReference type="OrthoDB" id="9804645at2"/>
<sequence>MKRLFISLYLLLSLSFLGIGWSLDTLWQRNVDDSGEFNSPLIAFALLLGEIPKQDRLHHLRNIQANHPIPLALHERDQIALAGDIELAPNEVLSTITENKHELFFIAVGDQVLVAGPIDVDPREELRGLFTLFFYLSLALVSLVWVWPLSRDLKNLRQATAAFGKANWDTRIKLAKSSQVSPLASTFNDMANHISELIDNQKHLTNAISHEIRTPLGRLKFALALLPQYFEPNTQVSKRDDFLNAMQADIEEMETLLQELLTYASLETQYVEPEFENCELVNTSQQLIKRLQPLSPTTINWECNFEEVYVKGEVALIERAIQNLITNAQRYGDSTIIVTLNILGEHIRLSVTNDGPEIPLEDQPHIFKPFFRSKLQHHANKGHGLGLAIISRVMNRHRGRITVSSNPNQTTFSLLWPKDSLWSKESGDGQAS</sequence>
<dbReference type="InterPro" id="IPR036097">
    <property type="entry name" value="HisK_dim/P_sf"/>
</dbReference>
<evidence type="ECO:0000256" key="4">
    <source>
        <dbReference type="ARBA" id="ARBA00022475"/>
    </source>
</evidence>
<keyword evidence="4" id="KW-1003">Cell membrane</keyword>
<dbReference type="RefSeq" id="WP_130598226.1">
    <property type="nucleotide sequence ID" value="NZ_CP036200.1"/>
</dbReference>
<evidence type="ECO:0000259" key="12">
    <source>
        <dbReference type="PROSITE" id="PS50885"/>
    </source>
</evidence>
<evidence type="ECO:0000256" key="1">
    <source>
        <dbReference type="ARBA" id="ARBA00000085"/>
    </source>
</evidence>
<dbReference type="Proteomes" id="UP000291106">
    <property type="component" value="Chromosome"/>
</dbReference>
<dbReference type="SUPFAM" id="SSF55874">
    <property type="entry name" value="ATPase domain of HSP90 chaperone/DNA topoisomerase II/histidine kinase"/>
    <property type="match status" value="1"/>
</dbReference>
<comment type="subcellular location">
    <subcellularLocation>
        <location evidence="2">Cell membrane</location>
        <topology evidence="2">Multi-pass membrane protein</topology>
    </subcellularLocation>
</comment>
<dbReference type="SUPFAM" id="SSF47384">
    <property type="entry name" value="Homodimeric domain of signal transducing histidine kinase"/>
    <property type="match status" value="1"/>
</dbReference>
<dbReference type="AlphaFoldDB" id="A0A411PFL2"/>
<evidence type="ECO:0000256" key="2">
    <source>
        <dbReference type="ARBA" id="ARBA00004651"/>
    </source>
</evidence>
<dbReference type="CDD" id="cd00082">
    <property type="entry name" value="HisKA"/>
    <property type="match status" value="1"/>
</dbReference>
<evidence type="ECO:0000313" key="14">
    <source>
        <dbReference type="Proteomes" id="UP000291106"/>
    </source>
</evidence>
<dbReference type="Gene3D" id="1.10.287.130">
    <property type="match status" value="1"/>
</dbReference>
<evidence type="ECO:0000256" key="6">
    <source>
        <dbReference type="ARBA" id="ARBA00022679"/>
    </source>
</evidence>
<feature type="domain" description="Histidine kinase" evidence="11">
    <location>
        <begin position="207"/>
        <end position="420"/>
    </location>
</feature>
<keyword evidence="14" id="KW-1185">Reference proteome</keyword>
<feature type="transmembrane region" description="Helical" evidence="10">
    <location>
        <begin position="129"/>
        <end position="147"/>
    </location>
</feature>
<dbReference type="GO" id="GO:0005886">
    <property type="term" value="C:plasma membrane"/>
    <property type="evidence" value="ECO:0007669"/>
    <property type="project" value="UniProtKB-SubCell"/>
</dbReference>
<dbReference type="InterPro" id="IPR004358">
    <property type="entry name" value="Sig_transdc_His_kin-like_C"/>
</dbReference>
<dbReference type="EC" id="2.7.13.3" evidence="3"/>
<evidence type="ECO:0000256" key="10">
    <source>
        <dbReference type="SAM" id="Phobius"/>
    </source>
</evidence>
<keyword evidence="9" id="KW-0067">ATP-binding</keyword>
<dbReference type="SMART" id="SM00387">
    <property type="entry name" value="HATPase_c"/>
    <property type="match status" value="1"/>
</dbReference>
<evidence type="ECO:0000256" key="5">
    <source>
        <dbReference type="ARBA" id="ARBA00022553"/>
    </source>
</evidence>
<dbReference type="PROSITE" id="PS50109">
    <property type="entry name" value="HIS_KIN"/>
    <property type="match status" value="1"/>
</dbReference>
<evidence type="ECO:0000259" key="11">
    <source>
        <dbReference type="PROSITE" id="PS50109"/>
    </source>
</evidence>
<dbReference type="CDD" id="cd06225">
    <property type="entry name" value="HAMP"/>
    <property type="match status" value="1"/>
</dbReference>
<keyword evidence="10" id="KW-1133">Transmembrane helix</keyword>
<organism evidence="13 14">
    <name type="scientific">Shewanella maritima</name>
    <dbReference type="NCBI Taxonomy" id="2520507"/>
    <lineage>
        <taxon>Bacteria</taxon>
        <taxon>Pseudomonadati</taxon>
        <taxon>Pseudomonadota</taxon>
        <taxon>Gammaproteobacteria</taxon>
        <taxon>Alteromonadales</taxon>
        <taxon>Shewanellaceae</taxon>
        <taxon>Shewanella</taxon>
    </lineage>
</organism>
<evidence type="ECO:0000256" key="8">
    <source>
        <dbReference type="ARBA" id="ARBA00022777"/>
    </source>
</evidence>
<protein>
    <recommendedName>
        <fullName evidence="3">histidine kinase</fullName>
        <ecNumber evidence="3">2.7.13.3</ecNumber>
    </recommendedName>
</protein>
<evidence type="ECO:0000313" key="13">
    <source>
        <dbReference type="EMBL" id="QBF82254.1"/>
    </source>
</evidence>
<keyword evidence="6" id="KW-0808">Transferase</keyword>
<dbReference type="PROSITE" id="PS50885">
    <property type="entry name" value="HAMP"/>
    <property type="match status" value="1"/>
</dbReference>
<evidence type="ECO:0000256" key="3">
    <source>
        <dbReference type="ARBA" id="ARBA00012438"/>
    </source>
</evidence>
<feature type="domain" description="HAMP" evidence="12">
    <location>
        <begin position="147"/>
        <end position="199"/>
    </location>
</feature>
<dbReference type="PANTHER" id="PTHR44936">
    <property type="entry name" value="SENSOR PROTEIN CREC"/>
    <property type="match status" value="1"/>
</dbReference>
<keyword evidence="8 13" id="KW-0418">Kinase</keyword>